<dbReference type="AlphaFoldDB" id="A0A401TA87"/>
<comment type="caution">
    <text evidence="1">The sequence shown here is derived from an EMBL/GenBank/DDBJ whole genome shotgun (WGS) entry which is preliminary data.</text>
</comment>
<keyword evidence="2" id="KW-1185">Reference proteome</keyword>
<gene>
    <name evidence="1" type="ORF">chiPu_0023767</name>
</gene>
<organism evidence="1 2">
    <name type="scientific">Chiloscyllium punctatum</name>
    <name type="common">Brownbanded bambooshark</name>
    <name type="synonym">Hemiscyllium punctatum</name>
    <dbReference type="NCBI Taxonomy" id="137246"/>
    <lineage>
        <taxon>Eukaryota</taxon>
        <taxon>Metazoa</taxon>
        <taxon>Chordata</taxon>
        <taxon>Craniata</taxon>
        <taxon>Vertebrata</taxon>
        <taxon>Chondrichthyes</taxon>
        <taxon>Elasmobranchii</taxon>
        <taxon>Galeomorphii</taxon>
        <taxon>Galeoidea</taxon>
        <taxon>Orectolobiformes</taxon>
        <taxon>Hemiscylliidae</taxon>
        <taxon>Chiloscyllium</taxon>
    </lineage>
</organism>
<proteinExistence type="predicted"/>
<dbReference type="Proteomes" id="UP000287033">
    <property type="component" value="Unassembled WGS sequence"/>
</dbReference>
<reference evidence="1 2" key="1">
    <citation type="journal article" date="2018" name="Nat. Ecol. Evol.">
        <title>Shark genomes provide insights into elasmobranch evolution and the origin of vertebrates.</title>
        <authorList>
            <person name="Hara Y"/>
            <person name="Yamaguchi K"/>
            <person name="Onimaru K"/>
            <person name="Kadota M"/>
            <person name="Koyanagi M"/>
            <person name="Keeley SD"/>
            <person name="Tatsumi K"/>
            <person name="Tanaka K"/>
            <person name="Motone F"/>
            <person name="Kageyama Y"/>
            <person name="Nozu R"/>
            <person name="Adachi N"/>
            <person name="Nishimura O"/>
            <person name="Nakagawa R"/>
            <person name="Tanegashima C"/>
            <person name="Kiyatake I"/>
            <person name="Matsumoto R"/>
            <person name="Murakumo K"/>
            <person name="Nishida K"/>
            <person name="Terakita A"/>
            <person name="Kuratani S"/>
            <person name="Sato K"/>
            <person name="Hyodo S Kuraku.S."/>
        </authorList>
    </citation>
    <scope>NUCLEOTIDE SEQUENCE [LARGE SCALE GENOMIC DNA]</scope>
</reference>
<accession>A0A401TA87</accession>
<evidence type="ECO:0000313" key="2">
    <source>
        <dbReference type="Proteomes" id="UP000287033"/>
    </source>
</evidence>
<sequence>MRSTDVTIRLFPASCMRSMQSPRRLAREKFACRLLGGGDFNENKLDRKQEFRGLRSDPPSQCFRCIYCRLPVPISFAVVAARFSCHRHFPTNTSP</sequence>
<dbReference type="EMBL" id="BEZZ01026635">
    <property type="protein sequence ID" value="GCC39586.1"/>
    <property type="molecule type" value="Genomic_DNA"/>
</dbReference>
<evidence type="ECO:0000313" key="1">
    <source>
        <dbReference type="EMBL" id="GCC39586.1"/>
    </source>
</evidence>
<name>A0A401TA87_CHIPU</name>
<protein>
    <submittedName>
        <fullName evidence="1">Uncharacterized protein</fullName>
    </submittedName>
</protein>